<organism evidence="3 4">
    <name type="scientific">Lentinus brumalis</name>
    <dbReference type="NCBI Taxonomy" id="2498619"/>
    <lineage>
        <taxon>Eukaryota</taxon>
        <taxon>Fungi</taxon>
        <taxon>Dikarya</taxon>
        <taxon>Basidiomycota</taxon>
        <taxon>Agaricomycotina</taxon>
        <taxon>Agaricomycetes</taxon>
        <taxon>Polyporales</taxon>
        <taxon>Polyporaceae</taxon>
        <taxon>Lentinus</taxon>
    </lineage>
</organism>
<dbReference type="InterPro" id="IPR011333">
    <property type="entry name" value="SKP1/BTB/POZ_sf"/>
</dbReference>
<dbReference type="SUPFAM" id="SSF54695">
    <property type="entry name" value="POZ domain"/>
    <property type="match status" value="1"/>
</dbReference>
<dbReference type="SMART" id="SM00225">
    <property type="entry name" value="BTB"/>
    <property type="match status" value="1"/>
</dbReference>
<reference evidence="3 4" key="1">
    <citation type="journal article" date="2018" name="Biotechnol. Biofuels">
        <title>Integrative visual omics of the white-rot fungus Polyporus brumalis exposes the biotechnological potential of its oxidative enzymes for delignifying raw plant biomass.</title>
        <authorList>
            <person name="Miyauchi S."/>
            <person name="Rancon A."/>
            <person name="Drula E."/>
            <person name="Hage H."/>
            <person name="Chaduli D."/>
            <person name="Favel A."/>
            <person name="Grisel S."/>
            <person name="Henrissat B."/>
            <person name="Herpoel-Gimbert I."/>
            <person name="Ruiz-Duenas F.J."/>
            <person name="Chevret D."/>
            <person name="Hainaut M."/>
            <person name="Lin J."/>
            <person name="Wang M."/>
            <person name="Pangilinan J."/>
            <person name="Lipzen A."/>
            <person name="Lesage-Meessen L."/>
            <person name="Navarro D."/>
            <person name="Riley R."/>
            <person name="Grigoriev I.V."/>
            <person name="Zhou S."/>
            <person name="Raouche S."/>
            <person name="Rosso M.N."/>
        </authorList>
    </citation>
    <scope>NUCLEOTIDE SEQUENCE [LARGE SCALE GENOMIC DNA]</scope>
    <source>
        <strain evidence="3 4">BRFM 1820</strain>
    </source>
</reference>
<keyword evidence="4" id="KW-1185">Reference proteome</keyword>
<evidence type="ECO:0000259" key="2">
    <source>
        <dbReference type="PROSITE" id="PS50097"/>
    </source>
</evidence>
<evidence type="ECO:0000313" key="3">
    <source>
        <dbReference type="EMBL" id="RDX52362.1"/>
    </source>
</evidence>
<dbReference type="PROSITE" id="PS50097">
    <property type="entry name" value="BTB"/>
    <property type="match status" value="1"/>
</dbReference>
<proteinExistence type="predicted"/>
<dbReference type="CDD" id="cd18186">
    <property type="entry name" value="BTB_POZ_ZBTB_KLHL-like"/>
    <property type="match status" value="1"/>
</dbReference>
<evidence type="ECO:0000256" key="1">
    <source>
        <dbReference type="SAM" id="MobiDB-lite"/>
    </source>
</evidence>
<name>A0A371DIL1_9APHY</name>
<feature type="region of interest" description="Disordered" evidence="1">
    <location>
        <begin position="1"/>
        <end position="34"/>
    </location>
</feature>
<dbReference type="OrthoDB" id="3218112at2759"/>
<protein>
    <recommendedName>
        <fullName evidence="2">BTB domain-containing protein</fullName>
    </recommendedName>
</protein>
<feature type="non-terminal residue" evidence="3">
    <location>
        <position position="1"/>
    </location>
</feature>
<dbReference type="Proteomes" id="UP000256964">
    <property type="component" value="Unassembled WGS sequence"/>
</dbReference>
<dbReference type="EMBL" id="KZ857391">
    <property type="protein sequence ID" value="RDX52362.1"/>
    <property type="molecule type" value="Genomic_DNA"/>
</dbReference>
<feature type="domain" description="BTB" evidence="2">
    <location>
        <begin position="43"/>
        <end position="104"/>
    </location>
</feature>
<sequence>MIIELDDRASSENPRKRVKLEEPDRDTDEKPFQDHPTLYIEDGNVILRTGGTLFCVHKSLLSKHSPVFRELFQRDAERFRGLAHYTMEETREDLEVLLNVIYDGLHIDITDFTVETFPTLATVLRMASKYKIQRPCETIVARIRKQWPASLADHDALVAQVRA</sequence>
<dbReference type="AlphaFoldDB" id="A0A371DIL1"/>
<dbReference type="STRING" id="139420.A0A371DIL1"/>
<dbReference type="Gene3D" id="3.30.710.10">
    <property type="entry name" value="Potassium Channel Kv1.1, Chain A"/>
    <property type="match status" value="1"/>
</dbReference>
<dbReference type="InterPro" id="IPR000210">
    <property type="entry name" value="BTB/POZ_dom"/>
</dbReference>
<accession>A0A371DIL1</accession>
<evidence type="ECO:0000313" key="4">
    <source>
        <dbReference type="Proteomes" id="UP000256964"/>
    </source>
</evidence>
<dbReference type="Pfam" id="PF00651">
    <property type="entry name" value="BTB"/>
    <property type="match status" value="1"/>
</dbReference>
<gene>
    <name evidence="3" type="ORF">OH76DRAFT_1345429</name>
</gene>
<feature type="compositionally biased region" description="Basic and acidic residues" evidence="1">
    <location>
        <begin position="1"/>
        <end position="33"/>
    </location>
</feature>